<dbReference type="Gene3D" id="2.40.128.270">
    <property type="match status" value="1"/>
</dbReference>
<dbReference type="InterPro" id="IPR053147">
    <property type="entry name" value="Hsp_HslJ-like"/>
</dbReference>
<keyword evidence="3" id="KW-1185">Reference proteome</keyword>
<dbReference type="PANTHER" id="PTHR35535">
    <property type="entry name" value="HEAT SHOCK PROTEIN HSLJ"/>
    <property type="match status" value="1"/>
</dbReference>
<dbReference type="PANTHER" id="PTHR35535:SF1">
    <property type="entry name" value="HEAT SHOCK PROTEIN HSLJ"/>
    <property type="match status" value="1"/>
</dbReference>
<dbReference type="EMBL" id="JABBNU010000004">
    <property type="protein sequence ID" value="NMM48245.1"/>
    <property type="molecule type" value="Genomic_DNA"/>
</dbReference>
<dbReference type="Proteomes" id="UP000559010">
    <property type="component" value="Unassembled WGS sequence"/>
</dbReference>
<gene>
    <name evidence="2" type="ORF">HH304_07530</name>
</gene>
<reference evidence="2 3" key="1">
    <citation type="submission" date="2020-04" db="EMBL/GenBank/DDBJ databases">
        <title>Flammeovirgaceae bacterium KN852 isolated from deep sea.</title>
        <authorList>
            <person name="Zhang D.-C."/>
        </authorList>
    </citation>
    <scope>NUCLEOTIDE SEQUENCE [LARGE SCALE GENOMIC DNA]</scope>
    <source>
        <strain evidence="2 3">KN852</strain>
    </source>
</reference>
<organism evidence="2 3">
    <name type="scientific">Marinigracilibium pacificum</name>
    <dbReference type="NCBI Taxonomy" id="2729599"/>
    <lineage>
        <taxon>Bacteria</taxon>
        <taxon>Pseudomonadati</taxon>
        <taxon>Bacteroidota</taxon>
        <taxon>Cytophagia</taxon>
        <taxon>Cytophagales</taxon>
        <taxon>Flammeovirgaceae</taxon>
        <taxon>Marinigracilibium</taxon>
    </lineage>
</organism>
<dbReference type="InterPro" id="IPR038670">
    <property type="entry name" value="HslJ-like_sf"/>
</dbReference>
<feature type="domain" description="DUF306" evidence="1">
    <location>
        <begin position="4"/>
        <end position="104"/>
    </location>
</feature>
<comment type="caution">
    <text evidence="2">The sequence shown here is derived from an EMBL/GenBank/DDBJ whole genome shotgun (WGS) entry which is preliminary data.</text>
</comment>
<sequence>MKYTWRLNKIHMSEVNDASSFERIPNISFEKDGWFHGNTGCNIFKGKYKSEGNNLVFELLPITKKECPGRGENDLILSLGKTTNYRIENDLLILSNKEGDLLTYTTGK</sequence>
<dbReference type="AlphaFoldDB" id="A0A848IY83"/>
<dbReference type="InterPro" id="IPR005184">
    <property type="entry name" value="DUF306_Meta_HslJ"/>
</dbReference>
<protein>
    <submittedName>
        <fullName evidence="2">META domain-containing protein</fullName>
    </submittedName>
</protein>
<accession>A0A848IY83</accession>
<proteinExistence type="predicted"/>
<dbReference type="Pfam" id="PF03724">
    <property type="entry name" value="META"/>
    <property type="match status" value="1"/>
</dbReference>
<name>A0A848IY83_9BACT</name>
<evidence type="ECO:0000313" key="2">
    <source>
        <dbReference type="EMBL" id="NMM48245.1"/>
    </source>
</evidence>
<evidence type="ECO:0000259" key="1">
    <source>
        <dbReference type="Pfam" id="PF03724"/>
    </source>
</evidence>
<evidence type="ECO:0000313" key="3">
    <source>
        <dbReference type="Proteomes" id="UP000559010"/>
    </source>
</evidence>